<accession>H2EZP6</accession>
<dbReference type="Pfam" id="PF11999">
    <property type="entry name" value="Ice_binding"/>
    <property type="match status" value="1"/>
</dbReference>
<proteinExistence type="inferred from homology"/>
<protein>
    <submittedName>
        <fullName evidence="3">Ice-binding protein isoform 1</fullName>
    </submittedName>
</protein>
<feature type="non-terminal residue" evidence="3">
    <location>
        <position position="1"/>
    </location>
</feature>
<evidence type="ECO:0000256" key="2">
    <source>
        <dbReference type="ARBA" id="ARBA00022729"/>
    </source>
</evidence>
<sequence length="199" mass="20216">YYAILSKTGISTVPASVITGNIGVSPIAATAVTGFALTADSTTQFATSPQVDGQVHAADYGGPTAVALTASVNDMLTAYNSGMAQATSDGKLNLGDLGVAEVTTELMQGVYTFDSSVTIAGDFKFKGSSTDIFIIQITGDLLQVAGTTVLVDGASKSNIFWVVSGKVTVQAGAHLEGVLLVAEKVAFLANSSLNGRVLS</sequence>
<feature type="non-terminal residue" evidence="3">
    <location>
        <position position="199"/>
    </location>
</feature>
<organism evidence="3">
    <name type="scientific">Amphora sp. CCMP2378</name>
    <dbReference type="NCBI Taxonomy" id="1136018"/>
    <lineage>
        <taxon>Eukaryota</taxon>
        <taxon>Sar</taxon>
        <taxon>Stramenopiles</taxon>
        <taxon>Ochrophyta</taxon>
        <taxon>Bacillariophyta</taxon>
        <taxon>Bacillariophyceae</taxon>
        <taxon>Bacillariophycidae</taxon>
        <taxon>Thalassiophysales</taxon>
        <taxon>Catenulaceae</taxon>
        <taxon>Amphora</taxon>
    </lineage>
</organism>
<dbReference type="AlphaFoldDB" id="H2EZP6"/>
<comment type="similarity">
    <text evidence="1">Belongs to the ice-binding protein family.</text>
</comment>
<name>H2EZP6_9STRA</name>
<keyword evidence="2" id="KW-0732">Signal</keyword>
<evidence type="ECO:0000313" key="3">
    <source>
        <dbReference type="EMBL" id="AEY75834.1"/>
    </source>
</evidence>
<dbReference type="EMBL" id="JQ240478">
    <property type="protein sequence ID" value="AEY75834.1"/>
    <property type="molecule type" value="Genomic_DNA"/>
</dbReference>
<reference evidence="3" key="1">
    <citation type="submission" date="2011-12" db="EMBL/GenBank/DDBJ databases">
        <title>Ice-binding proteins from polar algae.</title>
        <authorList>
            <person name="Raymond J."/>
        </authorList>
    </citation>
    <scope>NUCLEOTIDE SEQUENCE</scope>
    <source>
        <strain evidence="3">CCMP2378</strain>
    </source>
</reference>
<dbReference type="InterPro" id="IPR021884">
    <property type="entry name" value="Ice-bd_prot"/>
</dbReference>
<evidence type="ECO:0000256" key="1">
    <source>
        <dbReference type="ARBA" id="ARBA00005445"/>
    </source>
</evidence>